<evidence type="ECO:0000313" key="1">
    <source>
        <dbReference type="EMBL" id="KXJ88869.1"/>
    </source>
</evidence>
<dbReference type="AlphaFoldDB" id="A0A136IVS6"/>
<gene>
    <name evidence="1" type="ORF">Micbo1qcDRAFT_214029</name>
</gene>
<proteinExistence type="predicted"/>
<evidence type="ECO:0000313" key="2">
    <source>
        <dbReference type="Proteomes" id="UP000070501"/>
    </source>
</evidence>
<dbReference type="Proteomes" id="UP000070501">
    <property type="component" value="Unassembled WGS sequence"/>
</dbReference>
<dbReference type="EMBL" id="KQ964257">
    <property type="protein sequence ID" value="KXJ88869.1"/>
    <property type="molecule type" value="Genomic_DNA"/>
</dbReference>
<accession>A0A136IVS6</accession>
<evidence type="ECO:0008006" key="3">
    <source>
        <dbReference type="Google" id="ProtNLM"/>
    </source>
</evidence>
<dbReference type="PANTHER" id="PTHR42085:SF1">
    <property type="entry name" value="F-BOX DOMAIN-CONTAINING PROTEIN"/>
    <property type="match status" value="1"/>
</dbReference>
<dbReference type="OrthoDB" id="2951834at2759"/>
<dbReference type="PANTHER" id="PTHR42085">
    <property type="entry name" value="F-BOX DOMAIN-CONTAINING PROTEIN"/>
    <property type="match status" value="1"/>
</dbReference>
<reference evidence="2" key="1">
    <citation type="submission" date="2016-02" db="EMBL/GenBank/DDBJ databases">
        <title>Draft genome sequence of Microdochium bolleyi, a fungal endophyte of beachgrass.</title>
        <authorList>
            <consortium name="DOE Joint Genome Institute"/>
            <person name="David A.S."/>
            <person name="May G."/>
            <person name="Haridas S."/>
            <person name="Lim J."/>
            <person name="Wang M."/>
            <person name="Labutti K."/>
            <person name="Lipzen A."/>
            <person name="Barry K."/>
            <person name="Grigoriev I.V."/>
        </authorList>
    </citation>
    <scope>NUCLEOTIDE SEQUENCE [LARGE SCALE GENOMIC DNA]</scope>
    <source>
        <strain evidence="2">J235TASD1</strain>
    </source>
</reference>
<keyword evidence="2" id="KW-1185">Reference proteome</keyword>
<organism evidence="1 2">
    <name type="scientific">Microdochium bolleyi</name>
    <dbReference type="NCBI Taxonomy" id="196109"/>
    <lineage>
        <taxon>Eukaryota</taxon>
        <taxon>Fungi</taxon>
        <taxon>Dikarya</taxon>
        <taxon>Ascomycota</taxon>
        <taxon>Pezizomycotina</taxon>
        <taxon>Sordariomycetes</taxon>
        <taxon>Xylariomycetidae</taxon>
        <taxon>Xylariales</taxon>
        <taxon>Microdochiaceae</taxon>
        <taxon>Microdochium</taxon>
    </lineage>
</organism>
<name>A0A136IVS6_9PEZI</name>
<protein>
    <recommendedName>
        <fullName evidence="3">F-box domain-containing protein</fullName>
    </recommendedName>
</protein>
<dbReference type="InParanoid" id="A0A136IVS6"/>
<sequence>MSHHSMPRGSQYSIDDDETYNIEELFSRDLSSSTTSDLPRTSCSETHDLPSLLDLPTEIRLQIYEALLLVSRKHPAQRRLRTAREEGREIRKMRHESEQKYYVYKNLKTRMSPFPAAVQPPALALMFTCSQVYAEYAPVFYSRFSIVIAEDVVRKPGVFDAVVPPPPGSRTADDSEAPASRLRSLSAPPLLLIQELYIYVSTPTSQSIARMWIESLRRIAETANAGRLRKLTFVLDHRKGLYGGPHIPVCPSFKDDDWDGSIIDDEAPRDKVELSRNKALARALARFGNLAVLVVRGLSPWGFPEQLDEHLDKGLVVCRAGRHRGLKRVSPAWHRGMTMKATYVRRGAVALDGAVLSGNLDGTRRDENNDQKNGSLADRLKRYKRVRMIW</sequence>
<dbReference type="InterPro" id="IPR038883">
    <property type="entry name" value="AN11006-like"/>
</dbReference>